<protein>
    <submittedName>
        <fullName evidence="1">Uncharacterized protein</fullName>
    </submittedName>
</protein>
<comment type="caution">
    <text evidence="1">The sequence shown here is derived from an EMBL/GenBank/DDBJ whole genome shotgun (WGS) entry which is preliminary data.</text>
</comment>
<organism evidence="1 2">
    <name type="scientific">Sediminitomix flava</name>
    <dbReference type="NCBI Taxonomy" id="379075"/>
    <lineage>
        <taxon>Bacteria</taxon>
        <taxon>Pseudomonadati</taxon>
        <taxon>Bacteroidota</taxon>
        <taxon>Cytophagia</taxon>
        <taxon>Cytophagales</taxon>
        <taxon>Flammeovirgaceae</taxon>
        <taxon>Sediminitomix</taxon>
    </lineage>
</organism>
<gene>
    <name evidence="1" type="ORF">BC781_102134</name>
</gene>
<reference evidence="1 2" key="1">
    <citation type="submission" date="2018-03" db="EMBL/GenBank/DDBJ databases">
        <title>Genomic Encyclopedia of Archaeal and Bacterial Type Strains, Phase II (KMG-II): from individual species to whole genera.</title>
        <authorList>
            <person name="Goeker M."/>
        </authorList>
    </citation>
    <scope>NUCLEOTIDE SEQUENCE [LARGE SCALE GENOMIC DNA]</scope>
    <source>
        <strain evidence="1 2">DSM 28229</strain>
    </source>
</reference>
<proteinExistence type="predicted"/>
<name>A0A315ZB56_SEDFL</name>
<dbReference type="EMBL" id="QGDO01000002">
    <property type="protein sequence ID" value="PWJ42590.1"/>
    <property type="molecule type" value="Genomic_DNA"/>
</dbReference>
<keyword evidence="2" id="KW-1185">Reference proteome</keyword>
<accession>A0A315ZB56</accession>
<evidence type="ECO:0000313" key="1">
    <source>
        <dbReference type="EMBL" id="PWJ42590.1"/>
    </source>
</evidence>
<evidence type="ECO:0000313" key="2">
    <source>
        <dbReference type="Proteomes" id="UP000245535"/>
    </source>
</evidence>
<sequence length="40" mass="4799">MLNNTISDNRNLSIDYQIDNIFYKVALQIFTIENEKKTMF</sequence>
<dbReference type="AlphaFoldDB" id="A0A315ZB56"/>
<dbReference type="Proteomes" id="UP000245535">
    <property type="component" value="Unassembled WGS sequence"/>
</dbReference>